<dbReference type="GO" id="GO:0052621">
    <property type="term" value="F:diguanylate cyclase activity"/>
    <property type="evidence" value="ECO:0007669"/>
    <property type="project" value="UniProtKB-EC"/>
</dbReference>
<evidence type="ECO:0000313" key="8">
    <source>
        <dbReference type="EMBL" id="AEG99269.1"/>
    </source>
</evidence>
<feature type="domain" description="GGDEF" evidence="7">
    <location>
        <begin position="213"/>
        <end position="342"/>
    </location>
</feature>
<reference evidence="8 9" key="1">
    <citation type="journal article" date="2012" name="J. Bacteriol.">
        <title>Complete genome sequence of Enterobacter aerogenes KCTC 2190.</title>
        <authorList>
            <person name="Shin S.H."/>
            <person name="Kim S."/>
            <person name="Kim J.Y."/>
            <person name="Lee S."/>
            <person name="Um Y."/>
            <person name="Oh M.K."/>
            <person name="Kim Y.R."/>
            <person name="Lee J."/>
            <person name="Yang K.S."/>
        </authorList>
    </citation>
    <scope>NUCLEOTIDE SEQUENCE [LARGE SCALE GENOMIC DNA]</scope>
    <source>
        <strain evidence="8 9">KCTC 2190</strain>
    </source>
</reference>
<dbReference type="InterPro" id="IPR000160">
    <property type="entry name" value="GGDEF_dom"/>
</dbReference>
<dbReference type="eggNOG" id="COG2199">
    <property type="taxonomic scope" value="Bacteria"/>
</dbReference>
<evidence type="ECO:0000313" key="9">
    <source>
        <dbReference type="Proteomes" id="UP000008881"/>
    </source>
</evidence>
<dbReference type="NCBIfam" id="TIGR00229">
    <property type="entry name" value="sensory_box"/>
    <property type="match status" value="1"/>
</dbReference>
<dbReference type="InterPro" id="IPR000014">
    <property type="entry name" value="PAS"/>
</dbReference>
<evidence type="ECO:0000256" key="1">
    <source>
        <dbReference type="ARBA" id="ARBA00001946"/>
    </source>
</evidence>
<dbReference type="InterPro" id="IPR043128">
    <property type="entry name" value="Rev_trsase/Diguanyl_cyclase"/>
</dbReference>
<dbReference type="SMART" id="SM00267">
    <property type="entry name" value="GGDEF"/>
    <property type="match status" value="1"/>
</dbReference>
<keyword evidence="5" id="KW-0175">Coiled coil</keyword>
<dbReference type="SMART" id="SM00091">
    <property type="entry name" value="PAS"/>
    <property type="match status" value="1"/>
</dbReference>
<accession>A0A0H3G279</accession>
<dbReference type="EMBL" id="CP002824">
    <property type="protein sequence ID" value="AEG99269.1"/>
    <property type="molecule type" value="Genomic_DNA"/>
</dbReference>
<comment type="cofactor">
    <cofactor evidence="1">
        <name>Mg(2+)</name>
        <dbReference type="ChEBI" id="CHEBI:18420"/>
    </cofactor>
</comment>
<dbReference type="OrthoDB" id="9812260at2"/>
<dbReference type="HOGENOM" id="CLU_000445_11_4_6"/>
<dbReference type="PROSITE" id="PS50887">
    <property type="entry name" value="GGDEF"/>
    <property type="match status" value="1"/>
</dbReference>
<dbReference type="CDD" id="cd01949">
    <property type="entry name" value="GGDEF"/>
    <property type="match status" value="1"/>
</dbReference>
<feature type="coiled-coil region" evidence="5">
    <location>
        <begin position="29"/>
        <end position="63"/>
    </location>
</feature>
<evidence type="ECO:0000256" key="5">
    <source>
        <dbReference type="SAM" id="Coils"/>
    </source>
</evidence>
<evidence type="ECO:0000259" key="6">
    <source>
        <dbReference type="PROSITE" id="PS50112"/>
    </source>
</evidence>
<dbReference type="Gene3D" id="3.30.450.20">
    <property type="entry name" value="PAS domain"/>
    <property type="match status" value="1"/>
</dbReference>
<dbReference type="Proteomes" id="UP000008881">
    <property type="component" value="Chromosome"/>
</dbReference>
<dbReference type="AlphaFoldDB" id="A0A0H3G279"/>
<proteinExistence type="predicted"/>
<dbReference type="InterPro" id="IPR052155">
    <property type="entry name" value="Biofilm_reg_signaling"/>
</dbReference>
<dbReference type="GO" id="GO:0006355">
    <property type="term" value="P:regulation of DNA-templated transcription"/>
    <property type="evidence" value="ECO:0007669"/>
    <property type="project" value="InterPro"/>
</dbReference>
<dbReference type="Gene3D" id="3.30.70.270">
    <property type="match status" value="1"/>
</dbReference>
<comment type="pathway">
    <text evidence="2">Purine metabolism; 3',5'-cyclic di-GMP biosynthesis.</text>
</comment>
<dbReference type="PANTHER" id="PTHR44757:SF2">
    <property type="entry name" value="BIOFILM ARCHITECTURE MAINTENANCE PROTEIN MBAA"/>
    <property type="match status" value="1"/>
</dbReference>
<dbReference type="PATRIC" id="fig|1028307.3.peg.4350"/>
<dbReference type="RefSeq" id="WP_015705798.1">
    <property type="nucleotide sequence ID" value="NC_015663.1"/>
</dbReference>
<evidence type="ECO:0000256" key="3">
    <source>
        <dbReference type="ARBA" id="ARBA00012528"/>
    </source>
</evidence>
<dbReference type="CDD" id="cd00130">
    <property type="entry name" value="PAS"/>
    <property type="match status" value="1"/>
</dbReference>
<name>A0A0H3G279_KLEAK</name>
<dbReference type="KEGG" id="eae:EAE_21840"/>
<organism evidence="8 9">
    <name type="scientific">Klebsiella aerogenes (strain ATCC 13048 / DSM 30053 / CCUG 1429 / JCM 1235 / KCTC 2190 / NBRC 13534 / NCIMB 10102 / NCTC 10006 / CDC 819-56)</name>
    <name type="common">Enterobacter aerogenes</name>
    <dbReference type="NCBI Taxonomy" id="1028307"/>
    <lineage>
        <taxon>Bacteria</taxon>
        <taxon>Pseudomonadati</taxon>
        <taxon>Pseudomonadota</taxon>
        <taxon>Gammaproteobacteria</taxon>
        <taxon>Enterobacterales</taxon>
        <taxon>Enterobacteriaceae</taxon>
        <taxon>Klebsiella/Raoultella group</taxon>
        <taxon>Klebsiella</taxon>
    </lineage>
</organism>
<dbReference type="SUPFAM" id="SSF55073">
    <property type="entry name" value="Nucleotide cyclase"/>
    <property type="match status" value="1"/>
</dbReference>
<dbReference type="InterPro" id="IPR013767">
    <property type="entry name" value="PAS_fold"/>
</dbReference>
<feature type="domain" description="PAS" evidence="6">
    <location>
        <begin position="53"/>
        <end position="108"/>
    </location>
</feature>
<evidence type="ECO:0000256" key="4">
    <source>
        <dbReference type="ARBA" id="ARBA00034247"/>
    </source>
</evidence>
<dbReference type="InterPro" id="IPR029787">
    <property type="entry name" value="Nucleotide_cyclase"/>
</dbReference>
<dbReference type="GeneID" id="93312543"/>
<dbReference type="PROSITE" id="PS50112">
    <property type="entry name" value="PAS"/>
    <property type="match status" value="1"/>
</dbReference>
<dbReference type="InterPro" id="IPR035965">
    <property type="entry name" value="PAS-like_dom_sf"/>
</dbReference>
<keyword evidence="9" id="KW-1185">Reference proteome</keyword>
<dbReference type="FunFam" id="3.30.70.270:FF:000001">
    <property type="entry name" value="Diguanylate cyclase domain protein"/>
    <property type="match status" value="1"/>
</dbReference>
<dbReference type="SUPFAM" id="SSF55785">
    <property type="entry name" value="PYP-like sensor domain (PAS domain)"/>
    <property type="match status" value="1"/>
</dbReference>
<gene>
    <name evidence="8" type="ordered locus">EAE_21840</name>
</gene>
<evidence type="ECO:0000256" key="2">
    <source>
        <dbReference type="ARBA" id="ARBA00004665"/>
    </source>
</evidence>
<sequence length="342" mass="38466">MSPRSASDLYAEMKNMSVEERIRFFSLSLAEMHRELQESISEIESMQRALAESEENHRQLVETAQDAVITINHAGVVINWNQAAERMFGWSAGEAIGNNLGEMIVPEEFREQHARGLMRFQAAQPSNILNRTIEITALHRTKGKFPIELSIWPHQQSGKQIFSAFIRDITDRKQREQVVWLHANFDALTGLPNRRLLVNRLELAITQAIANETEVALLFIDLDRFKPVNDVYGHAVGDELLRLVAFRLQSVLREGDTVARLGGDEFIALLPGLKANDPLPRQTAEKINNALTQSFLIHEHVITISGSIGIALFPHDAADADTLLNSADKAMYSSKKATPRER</sequence>
<dbReference type="Pfam" id="PF00989">
    <property type="entry name" value="PAS"/>
    <property type="match status" value="1"/>
</dbReference>
<protein>
    <recommendedName>
        <fullName evidence="3">diguanylate cyclase</fullName>
        <ecNumber evidence="3">2.7.7.65</ecNumber>
    </recommendedName>
</protein>
<dbReference type="EC" id="2.7.7.65" evidence="3"/>
<dbReference type="PANTHER" id="PTHR44757">
    <property type="entry name" value="DIGUANYLATE CYCLASE DGCP"/>
    <property type="match status" value="1"/>
</dbReference>
<evidence type="ECO:0000259" key="7">
    <source>
        <dbReference type="PROSITE" id="PS50887"/>
    </source>
</evidence>
<dbReference type="Pfam" id="PF00990">
    <property type="entry name" value="GGDEF"/>
    <property type="match status" value="1"/>
</dbReference>
<comment type="catalytic activity">
    <reaction evidence="4">
        <text>2 GTP = 3',3'-c-di-GMP + 2 diphosphate</text>
        <dbReference type="Rhea" id="RHEA:24898"/>
        <dbReference type="ChEBI" id="CHEBI:33019"/>
        <dbReference type="ChEBI" id="CHEBI:37565"/>
        <dbReference type="ChEBI" id="CHEBI:58805"/>
        <dbReference type="EC" id="2.7.7.65"/>
    </reaction>
</comment>
<dbReference type="NCBIfam" id="TIGR00254">
    <property type="entry name" value="GGDEF"/>
    <property type="match status" value="1"/>
</dbReference>